<comment type="caution">
    <text evidence="8">The sequence shown here is derived from an EMBL/GenBank/DDBJ whole genome shotgun (WGS) entry which is preliminary data.</text>
</comment>
<evidence type="ECO:0000313" key="8">
    <source>
        <dbReference type="EMBL" id="KAJ8568517.1"/>
    </source>
</evidence>
<dbReference type="Gene3D" id="1.10.30.10">
    <property type="entry name" value="High mobility group box domain"/>
    <property type="match status" value="1"/>
</dbReference>
<comment type="subcellular location">
    <subcellularLocation>
        <location evidence="1">Nucleus</location>
    </subcellularLocation>
</comment>
<keyword evidence="4 5" id="KW-0539">Nucleus</keyword>
<evidence type="ECO:0000256" key="1">
    <source>
        <dbReference type="ARBA" id="ARBA00004123"/>
    </source>
</evidence>
<dbReference type="Gene3D" id="3.40.190.10">
    <property type="entry name" value="Periplasmic binding protein-like II"/>
    <property type="match status" value="1"/>
</dbReference>
<proteinExistence type="inferred from homology"/>
<name>A0A9Q1N024_9SOLA</name>
<organism evidence="8 9">
    <name type="scientific">Anisodus acutangulus</name>
    <dbReference type="NCBI Taxonomy" id="402998"/>
    <lineage>
        <taxon>Eukaryota</taxon>
        <taxon>Viridiplantae</taxon>
        <taxon>Streptophyta</taxon>
        <taxon>Embryophyta</taxon>
        <taxon>Tracheophyta</taxon>
        <taxon>Spermatophyta</taxon>
        <taxon>Magnoliopsida</taxon>
        <taxon>eudicotyledons</taxon>
        <taxon>Gunneridae</taxon>
        <taxon>Pentapetalae</taxon>
        <taxon>asterids</taxon>
        <taxon>lamiids</taxon>
        <taxon>Solanales</taxon>
        <taxon>Solanaceae</taxon>
        <taxon>Solanoideae</taxon>
        <taxon>Hyoscyameae</taxon>
        <taxon>Anisodus</taxon>
    </lineage>
</organism>
<comment type="similarity">
    <text evidence="2">Belongs to the HMGB family.</text>
</comment>
<dbReference type="InterPro" id="IPR036910">
    <property type="entry name" value="HMG_box_dom_sf"/>
</dbReference>
<dbReference type="Proteomes" id="UP001152561">
    <property type="component" value="Unassembled WGS sequence"/>
</dbReference>
<feature type="compositionally biased region" description="Basic and acidic residues" evidence="6">
    <location>
        <begin position="12"/>
        <end position="35"/>
    </location>
</feature>
<reference evidence="9" key="1">
    <citation type="journal article" date="2023" name="Proc. Natl. Acad. Sci. U.S.A.">
        <title>Genomic and structural basis for evolution of tropane alkaloid biosynthesis.</title>
        <authorList>
            <person name="Wanga Y.-J."/>
            <person name="Taina T."/>
            <person name="Yua J.-Y."/>
            <person name="Lia J."/>
            <person name="Xua B."/>
            <person name="Chenc J."/>
            <person name="D'Auriad J.C."/>
            <person name="Huanga J.-P."/>
            <person name="Huanga S.-X."/>
        </authorList>
    </citation>
    <scope>NUCLEOTIDE SEQUENCE [LARGE SCALE GENOMIC DNA]</scope>
    <source>
        <strain evidence="9">cv. KIB-2019</strain>
    </source>
</reference>
<dbReference type="CDD" id="cd22005">
    <property type="entry name" value="HMG-box_AtHMGB1-like"/>
    <property type="match status" value="1"/>
</dbReference>
<dbReference type="AlphaFoldDB" id="A0A9Q1N024"/>
<dbReference type="GO" id="GO:0006325">
    <property type="term" value="P:chromatin organization"/>
    <property type="evidence" value="ECO:0007669"/>
    <property type="project" value="UniProtKB-ARBA"/>
</dbReference>
<evidence type="ECO:0000256" key="3">
    <source>
        <dbReference type="ARBA" id="ARBA00023125"/>
    </source>
</evidence>
<keyword evidence="9" id="KW-1185">Reference proteome</keyword>
<dbReference type="InterPro" id="IPR031061">
    <property type="entry name" value="HMGB_plant"/>
</dbReference>
<dbReference type="SUPFAM" id="SSF47095">
    <property type="entry name" value="HMG-box"/>
    <property type="match status" value="1"/>
</dbReference>
<evidence type="ECO:0000256" key="4">
    <source>
        <dbReference type="ARBA" id="ARBA00023242"/>
    </source>
</evidence>
<dbReference type="InterPro" id="IPR009071">
    <property type="entry name" value="HMG_box_dom"/>
</dbReference>
<dbReference type="Pfam" id="PF00505">
    <property type="entry name" value="HMG_box"/>
    <property type="match status" value="1"/>
</dbReference>
<dbReference type="PANTHER" id="PTHR46261:SF32">
    <property type="entry name" value="HIGH MOBILITY GROUP B PROTEIN 3-LIKE"/>
    <property type="match status" value="1"/>
</dbReference>
<sequence length="232" mass="26091">MKGLKTATVAHKKLDTETMKKRKAEAALTKKEKASKNSGAPKRPPTAFFVFMADFRKSYKENFPDNKSVAAVGKAGGEKWKAMSESEKALYVGKAAKLKDEYAKTMEEYNNKSVDGATKSEDSERLNQNLGIVTWPGGKRERPRGWVIANDERPLRIGFPRRTCFTEFVTLNDSQNVQGYCIDLFYEARKLVPYDVPFKFEPFGTGLQNPNYDALVNMVATDPLETLVLSQI</sequence>
<dbReference type="PROSITE" id="PS50118">
    <property type="entry name" value="HMG_BOX_2"/>
    <property type="match status" value="1"/>
</dbReference>
<evidence type="ECO:0000259" key="7">
    <source>
        <dbReference type="PROSITE" id="PS50118"/>
    </source>
</evidence>
<dbReference type="GO" id="GO:0000785">
    <property type="term" value="C:chromatin"/>
    <property type="evidence" value="ECO:0007669"/>
    <property type="project" value="UniProtKB-ARBA"/>
</dbReference>
<evidence type="ECO:0000256" key="5">
    <source>
        <dbReference type="PROSITE-ProRule" id="PRU00267"/>
    </source>
</evidence>
<dbReference type="GO" id="GO:0030527">
    <property type="term" value="F:structural constituent of chromatin"/>
    <property type="evidence" value="ECO:0007669"/>
    <property type="project" value="UniProtKB-ARBA"/>
</dbReference>
<dbReference type="SMART" id="SM00398">
    <property type="entry name" value="HMG"/>
    <property type="match status" value="1"/>
</dbReference>
<feature type="region of interest" description="Disordered" evidence="6">
    <location>
        <begin position="1"/>
        <end position="44"/>
    </location>
</feature>
<dbReference type="GO" id="GO:0003677">
    <property type="term" value="F:DNA binding"/>
    <property type="evidence" value="ECO:0007669"/>
    <property type="project" value="UniProtKB-UniRule"/>
</dbReference>
<feature type="DNA-binding region" description="HMG box" evidence="5">
    <location>
        <begin position="41"/>
        <end position="110"/>
    </location>
</feature>
<dbReference type="GO" id="GO:0003682">
    <property type="term" value="F:chromatin binding"/>
    <property type="evidence" value="ECO:0007669"/>
    <property type="project" value="UniProtKB-ARBA"/>
</dbReference>
<protein>
    <recommendedName>
        <fullName evidence="7">HMG box domain-containing protein</fullName>
    </recommendedName>
</protein>
<feature type="domain" description="HMG box" evidence="7">
    <location>
        <begin position="41"/>
        <end position="110"/>
    </location>
</feature>
<dbReference type="OrthoDB" id="1297355at2759"/>
<evidence type="ECO:0000256" key="2">
    <source>
        <dbReference type="ARBA" id="ARBA00008774"/>
    </source>
</evidence>
<evidence type="ECO:0000256" key="6">
    <source>
        <dbReference type="SAM" id="MobiDB-lite"/>
    </source>
</evidence>
<dbReference type="SUPFAM" id="SSF53850">
    <property type="entry name" value="Periplasmic binding protein-like II"/>
    <property type="match status" value="1"/>
</dbReference>
<accession>A0A9Q1N024</accession>
<dbReference type="EMBL" id="JAJAGQ010000003">
    <property type="protein sequence ID" value="KAJ8568517.1"/>
    <property type="molecule type" value="Genomic_DNA"/>
</dbReference>
<dbReference type="PANTHER" id="PTHR46261">
    <property type="entry name" value="HIGH MOBILITY GROUP B PROTEIN 4-RELATED"/>
    <property type="match status" value="1"/>
</dbReference>
<dbReference type="GO" id="GO:0005634">
    <property type="term" value="C:nucleus"/>
    <property type="evidence" value="ECO:0007669"/>
    <property type="project" value="UniProtKB-SubCell"/>
</dbReference>
<keyword evidence="3 5" id="KW-0238">DNA-binding</keyword>
<evidence type="ECO:0000313" key="9">
    <source>
        <dbReference type="Proteomes" id="UP001152561"/>
    </source>
</evidence>
<gene>
    <name evidence="8" type="ORF">K7X08_028050</name>
</gene>